<evidence type="ECO:0000313" key="2">
    <source>
        <dbReference type="Proteomes" id="UP001476798"/>
    </source>
</evidence>
<protein>
    <recommendedName>
        <fullName evidence="3">PH domain-containing protein</fullName>
    </recommendedName>
</protein>
<evidence type="ECO:0000313" key="1">
    <source>
        <dbReference type="EMBL" id="MEQ2159012.1"/>
    </source>
</evidence>
<dbReference type="PANTHER" id="PTHR10554:SF11">
    <property type="entry name" value="BETA-1-SYNTROPHIN"/>
    <property type="match status" value="1"/>
</dbReference>
<organism evidence="1 2">
    <name type="scientific">Goodea atripinnis</name>
    <dbReference type="NCBI Taxonomy" id="208336"/>
    <lineage>
        <taxon>Eukaryota</taxon>
        <taxon>Metazoa</taxon>
        <taxon>Chordata</taxon>
        <taxon>Craniata</taxon>
        <taxon>Vertebrata</taxon>
        <taxon>Euteleostomi</taxon>
        <taxon>Actinopterygii</taxon>
        <taxon>Neopterygii</taxon>
        <taxon>Teleostei</taxon>
        <taxon>Neoteleostei</taxon>
        <taxon>Acanthomorphata</taxon>
        <taxon>Ovalentaria</taxon>
        <taxon>Atherinomorphae</taxon>
        <taxon>Cyprinodontiformes</taxon>
        <taxon>Goodeidae</taxon>
        <taxon>Goodea</taxon>
    </lineage>
</organism>
<keyword evidence="2" id="KW-1185">Reference proteome</keyword>
<dbReference type="EMBL" id="JAHRIO010001512">
    <property type="protein sequence ID" value="MEQ2159012.1"/>
    <property type="molecule type" value="Genomic_DNA"/>
</dbReference>
<dbReference type="Proteomes" id="UP001476798">
    <property type="component" value="Unassembled WGS sequence"/>
</dbReference>
<evidence type="ECO:0008006" key="3">
    <source>
        <dbReference type="Google" id="ProtNLM"/>
    </source>
</evidence>
<reference evidence="1 2" key="1">
    <citation type="submission" date="2021-06" db="EMBL/GenBank/DDBJ databases">
        <authorList>
            <person name="Palmer J.M."/>
        </authorList>
    </citation>
    <scope>NUCLEOTIDE SEQUENCE [LARGE SCALE GENOMIC DNA]</scope>
    <source>
        <strain evidence="1 2">GA_2019</strain>
        <tissue evidence="1">Muscle</tissue>
    </source>
</reference>
<accession>A0ABV0MLS9</accession>
<dbReference type="InterPro" id="IPR015482">
    <property type="entry name" value="Syntrophin"/>
</dbReference>
<name>A0ABV0MLS9_9TELE</name>
<comment type="caution">
    <text evidence="1">The sequence shown here is derived from an EMBL/GenBank/DDBJ whole genome shotgun (WGS) entry which is preliminary data.</text>
</comment>
<gene>
    <name evidence="1" type="ORF">GOODEAATRI_018066</name>
</gene>
<dbReference type="PANTHER" id="PTHR10554">
    <property type="entry name" value="SYNTROPHIN"/>
    <property type="match status" value="1"/>
</dbReference>
<proteinExistence type="predicted"/>
<sequence>MPDDNKFHSYSLVHSGPDRGSPCSGTELFFATRTGTRLGIETHLFRAETTKDLSLWTRHIVNGCHTSAEMIKEVTTSEFHYNGCYIIGRHTERDTLENIKTEKAYGFVWKEQGELGFGYKPPQPHPSPMAFLFLQMSWEKLLSPGSFCSFCVPN</sequence>